<proteinExistence type="predicted"/>
<evidence type="ECO:0000313" key="7">
    <source>
        <dbReference type="Proteomes" id="UP000044938"/>
    </source>
</evidence>
<evidence type="ECO:0000313" key="4">
    <source>
        <dbReference type="EMBL" id="COY72605.1"/>
    </source>
</evidence>
<reference evidence="2" key="2">
    <citation type="submission" date="2015-03" db="EMBL/GenBank/DDBJ databases">
        <authorList>
            <person name="Murphy D."/>
        </authorList>
    </citation>
    <scope>NUCLEOTIDE SEQUENCE [LARGE SCALE GENOMIC DNA]</scope>
    <source>
        <strain evidence="2">K00500041</strain>
    </source>
</reference>
<reference evidence="5 6" key="1">
    <citation type="submission" date="2015-03" db="EMBL/GenBank/DDBJ databases">
        <authorList>
            <consortium name="Pathogen Informatics"/>
        </authorList>
    </citation>
    <scope>NUCLEOTIDE SEQUENCE [LARGE SCALE GENOMIC DNA]</scope>
    <source>
        <strain evidence="1 8">G09901357</strain>
        <strain evidence="5">K00500041</strain>
        <strain evidence="3 7">M09401471</strain>
        <strain evidence="6">N09902308</strain>
    </source>
</reference>
<dbReference type="EMBL" id="CSAE01000232">
    <property type="protein sequence ID" value="COV88837.1"/>
    <property type="molecule type" value="Genomic_DNA"/>
</dbReference>
<accession>A0A0U0SV19</accession>
<dbReference type="Proteomes" id="UP000048289">
    <property type="component" value="Unassembled WGS sequence"/>
</dbReference>
<dbReference type="EMBL" id="CFOE01000612">
    <property type="protein sequence ID" value="CFE43799.1"/>
    <property type="molecule type" value="Genomic_DNA"/>
</dbReference>
<organism evidence="2 5">
    <name type="scientific">Mycobacterium tuberculosis</name>
    <dbReference type="NCBI Taxonomy" id="1773"/>
    <lineage>
        <taxon>Bacteria</taxon>
        <taxon>Bacillati</taxon>
        <taxon>Actinomycetota</taxon>
        <taxon>Actinomycetes</taxon>
        <taxon>Mycobacteriales</taxon>
        <taxon>Mycobacteriaceae</taxon>
        <taxon>Mycobacterium</taxon>
        <taxon>Mycobacterium tuberculosis complex</taxon>
    </lineage>
</organism>
<protein>
    <submittedName>
        <fullName evidence="2">Uncharacterized protein</fullName>
    </submittedName>
</protein>
<dbReference type="AlphaFoldDB" id="A0A0U0SV19"/>
<dbReference type="EMBL" id="CSBK01001482">
    <property type="protein sequence ID" value="COY72605.1"/>
    <property type="molecule type" value="Genomic_DNA"/>
</dbReference>
<evidence type="ECO:0000313" key="8">
    <source>
        <dbReference type="Proteomes" id="UP000048289"/>
    </source>
</evidence>
<dbReference type="Proteomes" id="UP000044938">
    <property type="component" value="Unassembled WGS sequence"/>
</dbReference>
<evidence type="ECO:0000313" key="1">
    <source>
        <dbReference type="EMBL" id="CFE43799.1"/>
    </source>
</evidence>
<evidence type="ECO:0000313" key="5">
    <source>
        <dbReference type="Proteomes" id="UP000038802"/>
    </source>
</evidence>
<evidence type="ECO:0000313" key="3">
    <source>
        <dbReference type="EMBL" id="COW13200.1"/>
    </source>
</evidence>
<evidence type="ECO:0000313" key="6">
    <source>
        <dbReference type="Proteomes" id="UP000039021"/>
    </source>
</evidence>
<dbReference type="EMBL" id="CSAJ01000193">
    <property type="protein sequence ID" value="COW13200.1"/>
    <property type="molecule type" value="Genomic_DNA"/>
</dbReference>
<dbReference type="Proteomes" id="UP000038802">
    <property type="component" value="Unassembled WGS sequence"/>
</dbReference>
<gene>
    <name evidence="1" type="ORF">ERS007681_03488</name>
    <name evidence="2" type="ORF">ERS007703_02244</name>
    <name evidence="3" type="ORF">ERS007720_01787</name>
    <name evidence="4" type="ORF">ERS007739_03014</name>
</gene>
<dbReference type="Proteomes" id="UP000039021">
    <property type="component" value="Unassembled WGS sequence"/>
</dbReference>
<sequence length="123" mass="12846">MLAASAASRQAAISSVVTPMASAASGWRKQASAAVCRLCAAIRFVNTLSRTTAVYSSGPVTPSRCQTPWRSWCPSESHSRAVSISTARPHSSSSEPSPVTMRYRSNAIAMSALMCQAAVPAGQ</sequence>
<reference evidence="4" key="3">
    <citation type="submission" date="2015-03" db="EMBL/GenBank/DDBJ databases">
        <authorList>
            <consortium name="Pathogen Informatics"/>
            <person name="Murphy D."/>
        </authorList>
    </citation>
    <scope>NUCLEOTIDE SEQUENCE</scope>
    <source>
        <strain evidence="4">N09902308</strain>
    </source>
</reference>
<name>A0A0U0SV19_MYCTX</name>
<evidence type="ECO:0000313" key="2">
    <source>
        <dbReference type="EMBL" id="COV88837.1"/>
    </source>
</evidence>